<accession>A0A923DXQ5</accession>
<evidence type="ECO:0000259" key="2">
    <source>
        <dbReference type="Pfam" id="PF01841"/>
    </source>
</evidence>
<evidence type="ECO:0000313" key="3">
    <source>
        <dbReference type="EMBL" id="MBB2144728.1"/>
    </source>
</evidence>
<dbReference type="AlphaFoldDB" id="A0A923DXQ5"/>
<dbReference type="Pfam" id="PF01841">
    <property type="entry name" value="Transglut_core"/>
    <property type="match status" value="1"/>
</dbReference>
<evidence type="ECO:0000256" key="1">
    <source>
        <dbReference type="SAM" id="SignalP"/>
    </source>
</evidence>
<keyword evidence="4" id="KW-1185">Reference proteome</keyword>
<gene>
    <name evidence="3" type="ORF">GM921_04490</name>
</gene>
<reference evidence="3" key="1">
    <citation type="submission" date="2019-11" db="EMBL/GenBank/DDBJ databases">
        <title>Description of Pedobacter sp. LMG 31464T.</title>
        <authorList>
            <person name="Carlier A."/>
            <person name="Qi S."/>
            <person name="Vandamme P."/>
        </authorList>
    </citation>
    <scope>NUCLEOTIDE SEQUENCE</scope>
    <source>
        <strain evidence="3">LMG 31464</strain>
    </source>
</reference>
<protein>
    <submittedName>
        <fullName evidence="3">DUF3857 domain-containing protein</fullName>
    </submittedName>
</protein>
<dbReference type="InterPro" id="IPR002931">
    <property type="entry name" value="Transglutaminase-like"/>
</dbReference>
<dbReference type="EMBL" id="WNXD01000001">
    <property type="protein sequence ID" value="MBB2144728.1"/>
    <property type="molecule type" value="Genomic_DNA"/>
</dbReference>
<keyword evidence="1" id="KW-0732">Signal</keyword>
<sequence length="658" mass="74857">MKKILAVTCFYLLILSAAHAQNFNFGAITYDDYEFNKKSIDSNANAVVLKEYGTAALQLDDATGRLLLIFDYHVKIKIYNKEGFKQANIVIPTYKDDSREELVQDLKASTFNYVDNKFVETVMDKKAVFTENRSKYTSLTKFTLPNIKDGSIIEYSYRLVSPNYFNFKTWEFQSDIPKVHSEYVAYIPGNYTYNVTLRGFYKLSDQKAELSRECLRLNGVPIDCSKMTYVMKNVPAFLEEDYMTAPSNFKSAVYFELSDILMTNGSKQNFTKAWKDIDYELTSDKNFGSHMKRKDVFKDLLPSILQNTTDDLSKAKAIYNYIKKQIKWNNYYGKYSEENIKTVLESRSGNAAGVNLSLIAALSAADLDAEAVIISTRENGTVNKLYPIISDFNYVVAKVNIGDKSYLLDATEPLLPFGLLPLRCINDQGRVINLKKPSYWIDLKAGQKSTTNYILNGKLNADGKITGTITTTTLGYAAFNKRKEIKKYNSPDEYVEKLDAELAKISITKQEILNIDSVEKPLTEIYEVEFAAHDGMGKDLLYINPFFISRISKNPFNLNERTYPVDLGAASDERISIIITLPGNYQLQEKPQDLAIGLPLSGGRYLLQTTLTDNNLVLSQVLQFNKAIYAPEEYPYLKEFYSKIIQNQKTDLLLKKAN</sequence>
<dbReference type="Gene3D" id="2.60.40.3140">
    <property type="match status" value="1"/>
</dbReference>
<dbReference type="Gene3D" id="3.10.620.30">
    <property type="match status" value="1"/>
</dbReference>
<feature type="chain" id="PRO_5037840725" evidence="1">
    <location>
        <begin position="21"/>
        <end position="658"/>
    </location>
</feature>
<dbReference type="Proteomes" id="UP000601055">
    <property type="component" value="Unassembled WGS sequence"/>
</dbReference>
<organism evidence="3 4">
    <name type="scientific">Pedobacter planticolens</name>
    <dbReference type="NCBI Taxonomy" id="2679964"/>
    <lineage>
        <taxon>Bacteria</taxon>
        <taxon>Pseudomonadati</taxon>
        <taxon>Bacteroidota</taxon>
        <taxon>Sphingobacteriia</taxon>
        <taxon>Sphingobacteriales</taxon>
        <taxon>Sphingobacteriaceae</taxon>
        <taxon>Pedobacter</taxon>
    </lineage>
</organism>
<dbReference type="RefSeq" id="WP_182921409.1">
    <property type="nucleotide sequence ID" value="NZ_WNXD01000001.1"/>
</dbReference>
<comment type="caution">
    <text evidence="3">The sequence shown here is derived from an EMBL/GenBank/DDBJ whole genome shotgun (WGS) entry which is preliminary data.</text>
</comment>
<feature type="domain" description="Transglutaminase-like" evidence="2">
    <location>
        <begin position="300"/>
        <end position="381"/>
    </location>
</feature>
<dbReference type="InterPro" id="IPR038765">
    <property type="entry name" value="Papain-like_cys_pep_sf"/>
</dbReference>
<feature type="signal peptide" evidence="1">
    <location>
        <begin position="1"/>
        <end position="20"/>
    </location>
</feature>
<dbReference type="SUPFAM" id="SSF54001">
    <property type="entry name" value="Cysteine proteinases"/>
    <property type="match status" value="1"/>
</dbReference>
<evidence type="ECO:0000313" key="4">
    <source>
        <dbReference type="Proteomes" id="UP000601055"/>
    </source>
</evidence>
<name>A0A923DXQ5_9SPHI</name>
<proteinExistence type="predicted"/>
<dbReference type="Gene3D" id="2.60.120.1130">
    <property type="match status" value="1"/>
</dbReference>